<dbReference type="SMART" id="SM00185">
    <property type="entry name" value="ARM"/>
    <property type="match status" value="5"/>
</dbReference>
<dbReference type="Gene3D" id="1.25.10.10">
    <property type="entry name" value="Leucine-rich Repeat Variant"/>
    <property type="match status" value="2"/>
</dbReference>
<dbReference type="Proteomes" id="UP001141327">
    <property type="component" value="Unassembled WGS sequence"/>
</dbReference>
<comment type="caution">
    <text evidence="3">The sequence shown here is derived from an EMBL/GenBank/DDBJ whole genome shotgun (WGS) entry which is preliminary data.</text>
</comment>
<feature type="compositionally biased region" description="Basic residues" evidence="2">
    <location>
        <begin position="227"/>
        <end position="236"/>
    </location>
</feature>
<evidence type="ECO:0000313" key="4">
    <source>
        <dbReference type="Proteomes" id="UP001141327"/>
    </source>
</evidence>
<sequence>MGSSFSGSTQTTESLRTNRIVHPTPGPFPSYINTMLRAYQNPPFSGKIKEEQNIAGLFGARAHKMPESVVEIAYALEDDVFAIAADDSLEAYFHENPLPPLKITLTSAAVTPTNEPPPGGAAPLGTLPPLSMCALRLEAIGLPPRTVEIAPDQVEAMRLEDFMGLLTAQFEGRALAGAPAIGASSVAVTGLVDSAESLHALLRASLTQPVVLQVPLRPLPPTAAKAERKKAKKQKQKERCHAAESQQAAAVQGADTSRPPNAPTGRERIRALVARLAAPVADPSMAAALSEIISLVRGDEKNALLLRRAGVVDPLVRLLNTHPNLPATRPAVAEQLLGAVACLSVGPENAHAFERAGAVAPLVRLLNAHPNLPTTSPGVAEQLLAAICNLSSSVEPAGVAAPLVRLITAHPDLPASQPAVASQLFDTVAHLSDHPETRAAFGRAGVAVPLARHFTAHPELCATSPAVAGNLLAAIAELSLDSKIRAALGRAGVVAPLVRLLTDHSASPVAGKTLLAIANLSMGPENKFFFGQAGIVAPLVGLLTAHPDLPATDPAVAKMLLLTVANLSGNSEISTAFGQAGVAAPLVRLLSHPNLPAISEPFFVALSNLSYENRACFVSAGVAAPLVRLLAHMPITSPGAVEPLLRAIFELSPDPVCRAAFAAALPLLGRFLRFPGVDPELVRNVLGELLAS</sequence>
<feature type="region of interest" description="Disordered" evidence="2">
    <location>
        <begin position="1"/>
        <end position="23"/>
    </location>
</feature>
<dbReference type="PANTHER" id="PTHR23315">
    <property type="entry name" value="U BOX DOMAIN-CONTAINING"/>
    <property type="match status" value="1"/>
</dbReference>
<feature type="region of interest" description="Disordered" evidence="2">
    <location>
        <begin position="221"/>
        <end position="264"/>
    </location>
</feature>
<proteinExistence type="predicted"/>
<dbReference type="SUPFAM" id="SSF48371">
    <property type="entry name" value="ARM repeat"/>
    <property type="match status" value="1"/>
</dbReference>
<evidence type="ECO:0000256" key="1">
    <source>
        <dbReference type="PROSITE-ProRule" id="PRU00259"/>
    </source>
</evidence>
<accession>A0ABQ8UJN3</accession>
<organism evidence="3 4">
    <name type="scientific">Paratrimastix pyriformis</name>
    <dbReference type="NCBI Taxonomy" id="342808"/>
    <lineage>
        <taxon>Eukaryota</taxon>
        <taxon>Metamonada</taxon>
        <taxon>Preaxostyla</taxon>
        <taxon>Paratrimastigidae</taxon>
        <taxon>Paratrimastix</taxon>
    </lineage>
</organism>
<keyword evidence="4" id="KW-1185">Reference proteome</keyword>
<dbReference type="EMBL" id="JAPMOS010000019">
    <property type="protein sequence ID" value="KAJ4459444.1"/>
    <property type="molecule type" value="Genomic_DNA"/>
</dbReference>
<dbReference type="InterPro" id="IPR016024">
    <property type="entry name" value="ARM-type_fold"/>
</dbReference>
<protein>
    <submittedName>
        <fullName evidence="3">Uncharacterized protein</fullName>
    </submittedName>
</protein>
<dbReference type="InterPro" id="IPR011989">
    <property type="entry name" value="ARM-like"/>
</dbReference>
<reference evidence="3" key="1">
    <citation type="journal article" date="2022" name="bioRxiv">
        <title>Genomics of Preaxostyla Flagellates Illuminates Evolutionary Transitions and the Path Towards Mitochondrial Loss.</title>
        <authorList>
            <person name="Novak L.V.F."/>
            <person name="Treitli S.C."/>
            <person name="Pyrih J."/>
            <person name="Halakuc P."/>
            <person name="Pipaliya S.V."/>
            <person name="Vacek V."/>
            <person name="Brzon O."/>
            <person name="Soukal P."/>
            <person name="Eme L."/>
            <person name="Dacks J.B."/>
            <person name="Karnkowska A."/>
            <person name="Elias M."/>
            <person name="Hampl V."/>
        </authorList>
    </citation>
    <scope>NUCLEOTIDE SEQUENCE</scope>
    <source>
        <strain evidence="3">RCP-MX</strain>
    </source>
</reference>
<evidence type="ECO:0000256" key="2">
    <source>
        <dbReference type="SAM" id="MobiDB-lite"/>
    </source>
</evidence>
<feature type="compositionally biased region" description="Polar residues" evidence="2">
    <location>
        <begin position="244"/>
        <end position="259"/>
    </location>
</feature>
<name>A0ABQ8UJN3_9EUKA</name>
<dbReference type="InterPro" id="IPR000225">
    <property type="entry name" value="Armadillo"/>
</dbReference>
<dbReference type="PROSITE" id="PS50176">
    <property type="entry name" value="ARM_REPEAT"/>
    <property type="match status" value="1"/>
</dbReference>
<dbReference type="PANTHER" id="PTHR23315:SF7">
    <property type="entry name" value="U-BOX DOMAIN-CONTAINING PROTEIN 4"/>
    <property type="match status" value="1"/>
</dbReference>
<feature type="repeat" description="ARM" evidence="1">
    <location>
        <begin position="310"/>
        <end position="358"/>
    </location>
</feature>
<gene>
    <name evidence="3" type="ORF">PAPYR_4490</name>
</gene>
<feature type="compositionally biased region" description="Polar residues" evidence="2">
    <location>
        <begin position="1"/>
        <end position="17"/>
    </location>
</feature>
<evidence type="ECO:0000313" key="3">
    <source>
        <dbReference type="EMBL" id="KAJ4459444.1"/>
    </source>
</evidence>